<evidence type="ECO:0000313" key="8">
    <source>
        <dbReference type="EMBL" id="OZC04788.1"/>
    </source>
</evidence>
<evidence type="ECO:0008006" key="10">
    <source>
        <dbReference type="Google" id="ProtNLM"/>
    </source>
</evidence>
<name>A0A259U4P5_9BACT</name>
<evidence type="ECO:0000256" key="3">
    <source>
        <dbReference type="ARBA" id="ARBA00023082"/>
    </source>
</evidence>
<dbReference type="PANTHER" id="PTHR43133:SF8">
    <property type="entry name" value="RNA POLYMERASE SIGMA FACTOR HI_1459-RELATED"/>
    <property type="match status" value="1"/>
</dbReference>
<dbReference type="InterPro" id="IPR014284">
    <property type="entry name" value="RNA_pol_sigma-70_dom"/>
</dbReference>
<keyword evidence="5" id="KW-0804">Transcription</keyword>
<comment type="caution">
    <text evidence="8">The sequence shown here is derived from an EMBL/GenBank/DDBJ whole genome shotgun (WGS) entry which is preliminary data.</text>
</comment>
<dbReference type="InterPro" id="IPR007627">
    <property type="entry name" value="RNA_pol_sigma70_r2"/>
</dbReference>
<keyword evidence="4" id="KW-0238">DNA-binding</keyword>
<keyword evidence="2" id="KW-0805">Transcription regulation</keyword>
<comment type="similarity">
    <text evidence="1">Belongs to the sigma-70 factor family. ECF subfamily.</text>
</comment>
<feature type="domain" description="RNA polymerase sigma-70 region 2" evidence="6">
    <location>
        <begin position="15"/>
        <end position="82"/>
    </location>
</feature>
<dbReference type="InParanoid" id="A0A259U4P5"/>
<accession>A0A259U4P5</accession>
<evidence type="ECO:0000256" key="5">
    <source>
        <dbReference type="ARBA" id="ARBA00023163"/>
    </source>
</evidence>
<dbReference type="Gene3D" id="1.10.10.10">
    <property type="entry name" value="Winged helix-like DNA-binding domain superfamily/Winged helix DNA-binding domain"/>
    <property type="match status" value="1"/>
</dbReference>
<organism evidence="8 9">
    <name type="scientific">Rubricoccus marinus</name>
    <dbReference type="NCBI Taxonomy" id="716817"/>
    <lineage>
        <taxon>Bacteria</taxon>
        <taxon>Pseudomonadati</taxon>
        <taxon>Rhodothermota</taxon>
        <taxon>Rhodothermia</taxon>
        <taxon>Rhodothermales</taxon>
        <taxon>Rubricoccaceae</taxon>
        <taxon>Rubricoccus</taxon>
    </lineage>
</organism>
<dbReference type="AlphaFoldDB" id="A0A259U4P5"/>
<dbReference type="GO" id="GO:0003677">
    <property type="term" value="F:DNA binding"/>
    <property type="evidence" value="ECO:0007669"/>
    <property type="project" value="UniProtKB-KW"/>
</dbReference>
<gene>
    <name evidence="8" type="ORF">BSZ36_16660</name>
</gene>
<dbReference type="PANTHER" id="PTHR43133">
    <property type="entry name" value="RNA POLYMERASE ECF-TYPE SIGMA FACTO"/>
    <property type="match status" value="1"/>
</dbReference>
<sequence length="173" mass="19338">MHGCKQQHPPSQEALYRLYWSFAMSVALRYAASREDALEVAHDAFVKAFGAMGDVDPGRPFKPWFRQILVRCAIDQHRSTRRHYATLAPSDDPPEAPVHADQLGALETGEILQLLAELSEPQRAVFNLYEVEGYSHDEIAGLLGIAVGTSRSHLTRARARLQALYHHHIGTLS</sequence>
<dbReference type="CDD" id="cd06171">
    <property type="entry name" value="Sigma70_r4"/>
    <property type="match status" value="1"/>
</dbReference>
<dbReference type="NCBIfam" id="TIGR02937">
    <property type="entry name" value="sigma70-ECF"/>
    <property type="match status" value="1"/>
</dbReference>
<dbReference type="EMBL" id="MQWB01000001">
    <property type="protein sequence ID" value="OZC04788.1"/>
    <property type="molecule type" value="Genomic_DNA"/>
</dbReference>
<dbReference type="GO" id="GO:0016987">
    <property type="term" value="F:sigma factor activity"/>
    <property type="evidence" value="ECO:0007669"/>
    <property type="project" value="UniProtKB-KW"/>
</dbReference>
<dbReference type="InterPro" id="IPR039425">
    <property type="entry name" value="RNA_pol_sigma-70-like"/>
</dbReference>
<dbReference type="Pfam" id="PF04542">
    <property type="entry name" value="Sigma70_r2"/>
    <property type="match status" value="1"/>
</dbReference>
<dbReference type="SUPFAM" id="SSF88659">
    <property type="entry name" value="Sigma3 and sigma4 domains of RNA polymerase sigma factors"/>
    <property type="match status" value="1"/>
</dbReference>
<dbReference type="Gene3D" id="1.10.1740.10">
    <property type="match status" value="1"/>
</dbReference>
<evidence type="ECO:0000256" key="1">
    <source>
        <dbReference type="ARBA" id="ARBA00010641"/>
    </source>
</evidence>
<evidence type="ECO:0000259" key="7">
    <source>
        <dbReference type="Pfam" id="PF08281"/>
    </source>
</evidence>
<dbReference type="SUPFAM" id="SSF88946">
    <property type="entry name" value="Sigma2 domain of RNA polymerase sigma factors"/>
    <property type="match status" value="1"/>
</dbReference>
<dbReference type="GO" id="GO:0006352">
    <property type="term" value="P:DNA-templated transcription initiation"/>
    <property type="evidence" value="ECO:0007669"/>
    <property type="project" value="InterPro"/>
</dbReference>
<dbReference type="InterPro" id="IPR013325">
    <property type="entry name" value="RNA_pol_sigma_r2"/>
</dbReference>
<evidence type="ECO:0000259" key="6">
    <source>
        <dbReference type="Pfam" id="PF04542"/>
    </source>
</evidence>
<keyword evidence="9" id="KW-1185">Reference proteome</keyword>
<dbReference type="Pfam" id="PF08281">
    <property type="entry name" value="Sigma70_r4_2"/>
    <property type="match status" value="1"/>
</dbReference>
<reference evidence="8 9" key="1">
    <citation type="submission" date="2016-11" db="EMBL/GenBank/DDBJ databases">
        <title>Study of marine rhodopsin-containing bacteria.</title>
        <authorList>
            <person name="Yoshizawa S."/>
            <person name="Kumagai Y."/>
            <person name="Kogure K."/>
        </authorList>
    </citation>
    <scope>NUCLEOTIDE SEQUENCE [LARGE SCALE GENOMIC DNA]</scope>
    <source>
        <strain evidence="8 9">SG-29</strain>
    </source>
</reference>
<evidence type="ECO:0000256" key="2">
    <source>
        <dbReference type="ARBA" id="ARBA00023015"/>
    </source>
</evidence>
<dbReference type="InterPro" id="IPR013249">
    <property type="entry name" value="RNA_pol_sigma70_r4_t2"/>
</dbReference>
<evidence type="ECO:0000313" key="9">
    <source>
        <dbReference type="Proteomes" id="UP000216446"/>
    </source>
</evidence>
<proteinExistence type="inferred from homology"/>
<dbReference type="InterPro" id="IPR013324">
    <property type="entry name" value="RNA_pol_sigma_r3/r4-like"/>
</dbReference>
<keyword evidence="3" id="KW-0731">Sigma factor</keyword>
<protein>
    <recommendedName>
        <fullName evidence="10">RNA polymerase subunit sigma-70</fullName>
    </recommendedName>
</protein>
<evidence type="ECO:0000256" key="4">
    <source>
        <dbReference type="ARBA" id="ARBA00023125"/>
    </source>
</evidence>
<feature type="domain" description="RNA polymerase sigma factor 70 region 4 type 2" evidence="7">
    <location>
        <begin position="110"/>
        <end position="161"/>
    </location>
</feature>
<dbReference type="InterPro" id="IPR036388">
    <property type="entry name" value="WH-like_DNA-bd_sf"/>
</dbReference>
<dbReference type="Proteomes" id="UP000216446">
    <property type="component" value="Unassembled WGS sequence"/>
</dbReference>